<evidence type="ECO:0000259" key="1">
    <source>
        <dbReference type="Pfam" id="PF06114"/>
    </source>
</evidence>
<dbReference type="InterPro" id="IPR010359">
    <property type="entry name" value="IrrE_HExxH"/>
</dbReference>
<dbReference type="Pfam" id="PF06114">
    <property type="entry name" value="Peptidase_M78"/>
    <property type="match status" value="1"/>
</dbReference>
<gene>
    <name evidence="2" type="ORF">KD144_00785</name>
</gene>
<name>A0A941GAL8_NIACI</name>
<comment type="caution">
    <text evidence="2">The sequence shown here is derived from an EMBL/GenBank/DDBJ whole genome shotgun (WGS) entry which is preliminary data.</text>
</comment>
<reference evidence="2" key="1">
    <citation type="submission" date="2021-04" db="EMBL/GenBank/DDBJ databases">
        <title>Genomic analysis of electroactive and textile dye degrading Bacillus circulans strain: DC10 isolated from constructed wetland-microbial fuel cells treating textile dye wastewaters.</title>
        <authorList>
            <person name="Patel D.U."/>
            <person name="Desai C.R."/>
        </authorList>
    </citation>
    <scope>NUCLEOTIDE SEQUENCE</scope>
    <source>
        <strain evidence="2">DC10</strain>
    </source>
</reference>
<accession>A0A941GAL8</accession>
<organism evidence="2">
    <name type="scientific">Niallia circulans</name>
    <name type="common">Bacillus circulans</name>
    <dbReference type="NCBI Taxonomy" id="1397"/>
    <lineage>
        <taxon>Bacteria</taxon>
        <taxon>Bacillati</taxon>
        <taxon>Bacillota</taxon>
        <taxon>Bacilli</taxon>
        <taxon>Bacillales</taxon>
        <taxon>Bacillaceae</taxon>
        <taxon>Niallia</taxon>
    </lineage>
</organism>
<dbReference type="RefSeq" id="WP_212116734.1">
    <property type="nucleotide sequence ID" value="NZ_JAGTPX020000001.1"/>
</dbReference>
<protein>
    <submittedName>
        <fullName evidence="2">ImmA/IrrE family metallo-endopeptidase</fullName>
    </submittedName>
</protein>
<dbReference type="AlphaFoldDB" id="A0A941GAL8"/>
<evidence type="ECO:0000313" key="2">
    <source>
        <dbReference type="EMBL" id="MBR8668058.1"/>
    </source>
</evidence>
<feature type="domain" description="IrrE N-terminal-like" evidence="1">
    <location>
        <begin position="27"/>
        <end position="145"/>
    </location>
</feature>
<dbReference type="EMBL" id="JAGTPX010000001">
    <property type="protein sequence ID" value="MBR8668058.1"/>
    <property type="molecule type" value="Genomic_DNA"/>
</dbReference>
<sequence length="206" mass="24485">MKYQTTLLEDWIKDFLQNLGIYHPHQLNIEIISQRLNLYVVEKNVKSRVMEGVVFLDSGLNEQEKWQEFSHELKHYLKDEGNQLLLPKSFVDLQEYKAESFALHFCVPTYMLLNYEINNYMNIDTGVQFVSDTFNVTNEFANKRLIHFRNQVMQAKQDYKHRSLMASFYPKAAPYSRETTDVLHQLQQKIEKRKGSFRHASTKNLL</sequence>
<proteinExistence type="predicted"/>